<comment type="similarity">
    <text evidence="1">Belongs to the oxygen-dependent FAD-linked oxidoreductase family.</text>
</comment>
<dbReference type="PANTHER" id="PTHR13878">
    <property type="entry name" value="GULONOLACTONE OXIDASE"/>
    <property type="match status" value="1"/>
</dbReference>
<dbReference type="InterPro" id="IPR016169">
    <property type="entry name" value="FAD-bd_PCMH_sub2"/>
</dbReference>
<feature type="domain" description="FAD-binding PCMH-type" evidence="3">
    <location>
        <begin position="25"/>
        <end position="201"/>
    </location>
</feature>
<dbReference type="EMBL" id="JBBXMP010000062">
    <property type="protein sequence ID" value="KAL0064422.1"/>
    <property type="molecule type" value="Genomic_DNA"/>
</dbReference>
<dbReference type="Pfam" id="PF01565">
    <property type="entry name" value="FAD_binding_4"/>
    <property type="match status" value="1"/>
</dbReference>
<dbReference type="InterPro" id="IPR036318">
    <property type="entry name" value="FAD-bd_PCMH-like_sf"/>
</dbReference>
<evidence type="ECO:0000313" key="4">
    <source>
        <dbReference type="EMBL" id="KAL0064422.1"/>
    </source>
</evidence>
<dbReference type="PANTHER" id="PTHR13878:SF91">
    <property type="entry name" value="FAD BINDING DOMAIN PROTEIN (AFU_ORTHOLOGUE AFUA_6G12070)-RELATED"/>
    <property type="match status" value="1"/>
</dbReference>
<name>A0ABR2ZVU9_9AGAR</name>
<dbReference type="InterPro" id="IPR016166">
    <property type="entry name" value="FAD-bd_PCMH"/>
</dbReference>
<evidence type="ECO:0000259" key="3">
    <source>
        <dbReference type="PROSITE" id="PS51387"/>
    </source>
</evidence>
<dbReference type="PROSITE" id="PS51387">
    <property type="entry name" value="FAD_PCMH"/>
    <property type="match status" value="1"/>
</dbReference>
<dbReference type="Pfam" id="PF08031">
    <property type="entry name" value="BBE"/>
    <property type="match status" value="1"/>
</dbReference>
<dbReference type="InterPro" id="IPR050432">
    <property type="entry name" value="FAD-linked_Oxidoreductases_BP"/>
</dbReference>
<dbReference type="SUPFAM" id="SSF56176">
    <property type="entry name" value="FAD-binding/transporter-associated domain-like"/>
    <property type="match status" value="1"/>
</dbReference>
<dbReference type="InterPro" id="IPR006094">
    <property type="entry name" value="Oxid_FAD_bind_N"/>
</dbReference>
<sequence>MDPLFLNNSCDPFSSRELPCLTGAYVQYAVNVSEPRHVLETINFVKRQNIRFVVKNTGHDYMGRSTGTGAVSVWMHHLRNITWEPQFTSSNYNGPAFKASAGVRGIDLVLEANKRGLVVVVGDCPTVGIAGGYTQGGGHSPLSSLHGLAADQALEYEVITTQGRFVVASRTQNQDLYWALSGGGGGTYGIVWSVTVKAYPDLPVTIATLQFNATGISQELYWKAVEAYQSSTPKYTDAKAWILTSYTNESFSLNPFFAINKSPAQVETLIQPLLQSLDSLGIDYTSSIRPFNTYLEAYSDFLLHLPGFNILLGSRVLTRSIWNDEATLAELVDIIKGIVDGGAAAFDLAMRPTLEVAGYPKNSVHPAWRDSEKLFVFSMYVCFPFSPGLSSILIVTYALRSVIDDGESVEQMQANLKRINSLEAALKRFTPGSVAYMNEANVGDPDFKEAFYGTRYRSLLAIKRKWDPDHVLYGSTSVGGDEWREMDDGRLCRTNAMVVESNQIVL</sequence>
<evidence type="ECO:0000313" key="5">
    <source>
        <dbReference type="Proteomes" id="UP001437256"/>
    </source>
</evidence>
<reference evidence="4 5" key="1">
    <citation type="submission" date="2024-05" db="EMBL/GenBank/DDBJ databases">
        <title>A draft genome resource for the thread blight pathogen Marasmius tenuissimus strain MS-2.</title>
        <authorList>
            <person name="Yulfo-Soto G.E."/>
            <person name="Baruah I.K."/>
            <person name="Amoako-Attah I."/>
            <person name="Bukari Y."/>
            <person name="Meinhardt L.W."/>
            <person name="Bailey B.A."/>
            <person name="Cohen S.P."/>
        </authorList>
    </citation>
    <scope>NUCLEOTIDE SEQUENCE [LARGE SCALE GENOMIC DNA]</scope>
    <source>
        <strain evidence="4 5">MS-2</strain>
    </source>
</reference>
<dbReference type="InterPro" id="IPR012951">
    <property type="entry name" value="BBE"/>
</dbReference>
<accession>A0ABR2ZVU9</accession>
<organism evidence="4 5">
    <name type="scientific">Marasmius tenuissimus</name>
    <dbReference type="NCBI Taxonomy" id="585030"/>
    <lineage>
        <taxon>Eukaryota</taxon>
        <taxon>Fungi</taxon>
        <taxon>Dikarya</taxon>
        <taxon>Basidiomycota</taxon>
        <taxon>Agaricomycotina</taxon>
        <taxon>Agaricomycetes</taxon>
        <taxon>Agaricomycetidae</taxon>
        <taxon>Agaricales</taxon>
        <taxon>Marasmiineae</taxon>
        <taxon>Marasmiaceae</taxon>
        <taxon>Marasmius</taxon>
    </lineage>
</organism>
<dbReference type="Proteomes" id="UP001437256">
    <property type="component" value="Unassembled WGS sequence"/>
</dbReference>
<keyword evidence="5" id="KW-1185">Reference proteome</keyword>
<dbReference type="Gene3D" id="3.30.465.10">
    <property type="match status" value="2"/>
</dbReference>
<keyword evidence="2" id="KW-0560">Oxidoreductase</keyword>
<comment type="caution">
    <text evidence="4">The sequence shown here is derived from an EMBL/GenBank/DDBJ whole genome shotgun (WGS) entry which is preliminary data.</text>
</comment>
<protein>
    <recommendedName>
        <fullName evidence="3">FAD-binding PCMH-type domain-containing protein</fullName>
    </recommendedName>
</protein>
<gene>
    <name evidence="4" type="ORF">AAF712_008586</name>
</gene>
<proteinExistence type="inferred from homology"/>
<evidence type="ECO:0000256" key="1">
    <source>
        <dbReference type="ARBA" id="ARBA00005466"/>
    </source>
</evidence>
<evidence type="ECO:0000256" key="2">
    <source>
        <dbReference type="ARBA" id="ARBA00023002"/>
    </source>
</evidence>